<dbReference type="OrthoDB" id="3473505at2"/>
<reference evidence="2 3" key="1">
    <citation type="submission" date="2018-11" db="EMBL/GenBank/DDBJ databases">
        <title>Sequencing the genomes of 1000 actinobacteria strains.</title>
        <authorList>
            <person name="Klenk H.-P."/>
        </authorList>
    </citation>
    <scope>NUCLEOTIDE SEQUENCE [LARGE SCALE GENOMIC DNA]</scope>
    <source>
        <strain evidence="2 3">DSM 44254</strain>
    </source>
</reference>
<sequence>MNEHHADPFHDAVSEGGQRLVQILAAATIGKRTFMEWRERRRSAAAAREHLAAQAADSLIAASYADAYTAFSRALDPAWLREASLLETAQAWGTAIPHIHEKPDATQAVSLCEERLRHLHPHGMSHYDRFRTDGADHLTAMRAALPYLARDPRTHTGHPAAPKPELTSPNAADLAAESFPYTAAEAIRRGTRTTHAGSHRTPTLDRTRRRTR</sequence>
<evidence type="ECO:0000313" key="3">
    <source>
        <dbReference type="Proteomes" id="UP000272400"/>
    </source>
</evidence>
<accession>A0A3N1D3H2</accession>
<dbReference type="RefSeq" id="WP_123667319.1">
    <property type="nucleotide sequence ID" value="NZ_RJKE01000001.1"/>
</dbReference>
<dbReference type="EMBL" id="RJKE01000001">
    <property type="protein sequence ID" value="ROO88084.1"/>
    <property type="molecule type" value="Genomic_DNA"/>
</dbReference>
<name>A0A3N1D3H2_9ACTN</name>
<feature type="region of interest" description="Disordered" evidence="1">
    <location>
        <begin position="177"/>
        <end position="212"/>
    </location>
</feature>
<keyword evidence="3" id="KW-1185">Reference proteome</keyword>
<organism evidence="2 3">
    <name type="scientific">Actinocorallia herbida</name>
    <dbReference type="NCBI Taxonomy" id="58109"/>
    <lineage>
        <taxon>Bacteria</taxon>
        <taxon>Bacillati</taxon>
        <taxon>Actinomycetota</taxon>
        <taxon>Actinomycetes</taxon>
        <taxon>Streptosporangiales</taxon>
        <taxon>Thermomonosporaceae</taxon>
        <taxon>Actinocorallia</taxon>
    </lineage>
</organism>
<gene>
    <name evidence="2" type="ORF">EDD29_5741</name>
</gene>
<dbReference type="Proteomes" id="UP000272400">
    <property type="component" value="Unassembled WGS sequence"/>
</dbReference>
<evidence type="ECO:0000256" key="1">
    <source>
        <dbReference type="SAM" id="MobiDB-lite"/>
    </source>
</evidence>
<protein>
    <submittedName>
        <fullName evidence="2">Uncharacterized protein</fullName>
    </submittedName>
</protein>
<evidence type="ECO:0000313" key="2">
    <source>
        <dbReference type="EMBL" id="ROO88084.1"/>
    </source>
</evidence>
<comment type="caution">
    <text evidence="2">The sequence shown here is derived from an EMBL/GenBank/DDBJ whole genome shotgun (WGS) entry which is preliminary data.</text>
</comment>
<dbReference type="AlphaFoldDB" id="A0A3N1D3H2"/>
<proteinExistence type="predicted"/>